<dbReference type="Proteomes" id="UP000198460">
    <property type="component" value="Unassembled WGS sequence"/>
</dbReference>
<reference evidence="1 2" key="1">
    <citation type="submission" date="2017-04" db="EMBL/GenBank/DDBJ databases">
        <authorList>
            <person name="Afonso C.L."/>
            <person name="Miller P.J."/>
            <person name="Scott M.A."/>
            <person name="Spackman E."/>
            <person name="Goraichik I."/>
            <person name="Dimitrov K.M."/>
            <person name="Suarez D.L."/>
            <person name="Swayne D.E."/>
        </authorList>
    </citation>
    <scope>NUCLEOTIDE SEQUENCE [LARGE SCALE GENOMIC DNA]</scope>
    <source>
        <strain evidence="1">LMG 28154</strain>
    </source>
</reference>
<gene>
    <name evidence="1" type="ORF">BSIN_2063</name>
</gene>
<evidence type="ECO:0000313" key="2">
    <source>
        <dbReference type="Proteomes" id="UP000198460"/>
    </source>
</evidence>
<evidence type="ECO:0000313" key="1">
    <source>
        <dbReference type="EMBL" id="SMF98777.1"/>
    </source>
</evidence>
<accession>A0A238H0N1</accession>
<name>A0A238H0N1_9BURK</name>
<protein>
    <submittedName>
        <fullName evidence="1">Uncharacterized protein</fullName>
    </submittedName>
</protein>
<organism evidence="1 2">
    <name type="scientific">Burkholderia singularis</name>
    <dbReference type="NCBI Taxonomy" id="1503053"/>
    <lineage>
        <taxon>Bacteria</taxon>
        <taxon>Pseudomonadati</taxon>
        <taxon>Pseudomonadota</taxon>
        <taxon>Betaproteobacteria</taxon>
        <taxon>Burkholderiales</taxon>
        <taxon>Burkholderiaceae</taxon>
        <taxon>Burkholderia</taxon>
        <taxon>pseudomallei group</taxon>
    </lineage>
</organism>
<sequence>MLRESCAGGSTVWQPVRSNRLFLFAATRLRCFIAAIATRAGFSRERVETAHQSAAARMRAQQYARCDARVCAQRTTPAR</sequence>
<dbReference type="EMBL" id="FXAN01000034">
    <property type="protein sequence ID" value="SMF98777.1"/>
    <property type="molecule type" value="Genomic_DNA"/>
</dbReference>
<dbReference type="AlphaFoldDB" id="A0A238H0N1"/>
<proteinExistence type="predicted"/>